<organism evidence="1 2">
    <name type="scientific">Leptospira santarosai serovar Arenal str. MAVJ 401</name>
    <dbReference type="NCBI Taxonomy" id="1049976"/>
    <lineage>
        <taxon>Bacteria</taxon>
        <taxon>Pseudomonadati</taxon>
        <taxon>Spirochaetota</taxon>
        <taxon>Spirochaetia</taxon>
        <taxon>Leptospirales</taxon>
        <taxon>Leptospiraceae</taxon>
        <taxon>Leptospira</taxon>
    </lineage>
</organism>
<evidence type="ECO:0000313" key="2">
    <source>
        <dbReference type="Proteomes" id="UP000012106"/>
    </source>
</evidence>
<accession>M6JGK1</accession>
<reference evidence="1 2" key="1">
    <citation type="submission" date="2013-01" db="EMBL/GenBank/DDBJ databases">
        <authorList>
            <person name="Harkins D.M."/>
            <person name="Durkin A.S."/>
            <person name="Brinkac L.M."/>
            <person name="Haft D.H."/>
            <person name="Selengut J.D."/>
            <person name="Sanka R."/>
            <person name="DePew J."/>
            <person name="Purushe J."/>
            <person name="Hartskeerl R.A."/>
            <person name="Ahmed A."/>
            <person name="van der Linden H."/>
            <person name="Goris M.G.A."/>
            <person name="Vinetz J.M."/>
            <person name="Sutton G.G."/>
            <person name="Nierman W.C."/>
            <person name="Fouts D.E."/>
        </authorList>
    </citation>
    <scope>NUCLEOTIDE SEQUENCE [LARGE SCALE GENOMIC DNA]</scope>
    <source>
        <strain evidence="1 2">MAVJ 401</strain>
    </source>
</reference>
<protein>
    <submittedName>
        <fullName evidence="1">Uncharacterized protein</fullName>
    </submittedName>
</protein>
<comment type="caution">
    <text evidence="1">The sequence shown here is derived from an EMBL/GenBank/DDBJ whole genome shotgun (WGS) entry which is preliminary data.</text>
</comment>
<evidence type="ECO:0000313" key="1">
    <source>
        <dbReference type="EMBL" id="EMN21024.1"/>
    </source>
</evidence>
<dbReference type="Proteomes" id="UP000012106">
    <property type="component" value="Unassembled WGS sequence"/>
</dbReference>
<dbReference type="AlphaFoldDB" id="M6JGK1"/>
<name>M6JGK1_9LEPT</name>
<dbReference type="EMBL" id="AHMU02000061">
    <property type="protein sequence ID" value="EMN21024.1"/>
    <property type="molecule type" value="Genomic_DNA"/>
</dbReference>
<gene>
    <name evidence="1" type="ORF">LEP1GSC063_2372</name>
</gene>
<proteinExistence type="predicted"/>
<sequence length="38" mass="4376">MNFLPGFQNNGQPRKGIQNFTERSMKSNDFLKTSCLIL</sequence>